<keyword evidence="3" id="KW-1185">Reference proteome</keyword>
<feature type="transmembrane region" description="Helical" evidence="1">
    <location>
        <begin position="135"/>
        <end position="153"/>
    </location>
</feature>
<comment type="caution">
    <text evidence="2">The sequence shown here is derived from an EMBL/GenBank/DDBJ whole genome shotgun (WGS) entry which is preliminary data.</text>
</comment>
<evidence type="ECO:0000313" key="2">
    <source>
        <dbReference type="EMBL" id="MCZ9288728.1"/>
    </source>
</evidence>
<reference evidence="2" key="1">
    <citation type="submission" date="2022-02" db="EMBL/GenBank/DDBJ databases">
        <title>Corynebacterium sp. from urogenital microbiome.</title>
        <authorList>
            <person name="Cappelli E.A."/>
            <person name="Ribeiro T.G."/>
            <person name="Peixe L."/>
        </authorList>
    </citation>
    <scope>NUCLEOTIDE SEQUENCE</scope>
    <source>
        <strain evidence="2">C8Ua_174</strain>
    </source>
</reference>
<proteinExistence type="predicted"/>
<feature type="transmembrane region" description="Helical" evidence="1">
    <location>
        <begin position="109"/>
        <end position="129"/>
    </location>
</feature>
<feature type="transmembrane region" description="Helical" evidence="1">
    <location>
        <begin position="78"/>
        <end position="97"/>
    </location>
</feature>
<evidence type="ECO:0008006" key="4">
    <source>
        <dbReference type="Google" id="ProtNLM"/>
    </source>
</evidence>
<keyword evidence="1" id="KW-1133">Transmembrane helix</keyword>
<dbReference type="EMBL" id="JAKMUT010000001">
    <property type="protein sequence ID" value="MCZ9288728.1"/>
    <property type="molecule type" value="Genomic_DNA"/>
</dbReference>
<dbReference type="RefSeq" id="WP_239316495.1">
    <property type="nucleotide sequence ID" value="NZ_JAKMUT010000001.1"/>
</dbReference>
<protein>
    <recommendedName>
        <fullName evidence="4">Tellurium resistance protein TerC</fullName>
    </recommendedName>
</protein>
<feature type="transmembrane region" description="Helical" evidence="1">
    <location>
        <begin position="31"/>
        <end position="58"/>
    </location>
</feature>
<accession>A0A9X3LM43</accession>
<name>A0A9X3LM43_9CORY</name>
<gene>
    <name evidence="2" type="ORF">L8V00_00665</name>
</gene>
<dbReference type="AlphaFoldDB" id="A0A9X3LM43"/>
<evidence type="ECO:0000313" key="3">
    <source>
        <dbReference type="Proteomes" id="UP001146469"/>
    </source>
</evidence>
<keyword evidence="1" id="KW-0472">Membrane</keyword>
<dbReference type="Proteomes" id="UP001146469">
    <property type="component" value="Unassembled WGS sequence"/>
</dbReference>
<sequence>MPAMFPSMVPGGQDPNRDVKYWQPGDPTPRLVIVSFAMLVVVGLLMIFFGVLALTASWDREPMNAEEAENMDFVRNNVRILGGINVVVGAVLVYFSRGVRDGYRGKRRLVLWFGALGILFMLAGWVFGFTGPGQAIMALLLAVALLLAYRPAVNPFFDAGHRLDGPPIEGDGTLPGDSLRS</sequence>
<evidence type="ECO:0000256" key="1">
    <source>
        <dbReference type="SAM" id="Phobius"/>
    </source>
</evidence>
<keyword evidence="1" id="KW-0812">Transmembrane</keyword>
<organism evidence="2 3">
    <name type="scientific">Corynebacterium evansiae</name>
    <dbReference type="NCBI Taxonomy" id="2913499"/>
    <lineage>
        <taxon>Bacteria</taxon>
        <taxon>Bacillati</taxon>
        <taxon>Actinomycetota</taxon>
        <taxon>Actinomycetes</taxon>
        <taxon>Mycobacteriales</taxon>
        <taxon>Corynebacteriaceae</taxon>
        <taxon>Corynebacterium</taxon>
    </lineage>
</organism>